<accession>A0AA86N9A7</accession>
<gene>
    <name evidence="2" type="ORF">HINF_LOCUS2741</name>
    <name evidence="3" type="ORF">HINF_LOCUS30634</name>
</gene>
<keyword evidence="4" id="KW-1185">Reference proteome</keyword>
<feature type="compositionally biased region" description="Polar residues" evidence="1">
    <location>
        <begin position="76"/>
        <end position="92"/>
    </location>
</feature>
<sequence>MPVVRFDAPFTFKCGICAQVVPYRTKMKAHRDSDQYRVNCPKCSSKIVFTFDQNQNATVITSGAERFGVQIEIQEENGTNGKNANENESKTNLFEDESAEFDPPKISFANYLRK</sequence>
<dbReference type="InterPro" id="IPR007590">
    <property type="entry name" value="Saf4/Yju2"/>
</dbReference>
<organism evidence="2">
    <name type="scientific">Hexamita inflata</name>
    <dbReference type="NCBI Taxonomy" id="28002"/>
    <lineage>
        <taxon>Eukaryota</taxon>
        <taxon>Metamonada</taxon>
        <taxon>Diplomonadida</taxon>
        <taxon>Hexamitidae</taxon>
        <taxon>Hexamitinae</taxon>
        <taxon>Hexamita</taxon>
    </lineage>
</organism>
<evidence type="ECO:0000313" key="3">
    <source>
        <dbReference type="EMBL" id="CAL6025990.1"/>
    </source>
</evidence>
<dbReference type="Pfam" id="PF04502">
    <property type="entry name" value="Saf4_Yju2"/>
    <property type="match status" value="1"/>
</dbReference>
<protein>
    <submittedName>
        <fullName evidence="2">Saf4/Yju2 protein</fullName>
    </submittedName>
    <submittedName>
        <fullName evidence="3">Saf4/Yju2_protein</fullName>
    </submittedName>
</protein>
<feature type="region of interest" description="Disordered" evidence="1">
    <location>
        <begin position="76"/>
        <end position="99"/>
    </location>
</feature>
<comment type="caution">
    <text evidence="2">The sequence shown here is derived from an EMBL/GenBank/DDBJ whole genome shotgun (WGS) entry which is preliminary data.</text>
</comment>
<proteinExistence type="predicted"/>
<evidence type="ECO:0000256" key="1">
    <source>
        <dbReference type="SAM" id="MobiDB-lite"/>
    </source>
</evidence>
<dbReference type="EMBL" id="CATOUU010000062">
    <property type="protein sequence ID" value="CAI9915096.1"/>
    <property type="molecule type" value="Genomic_DNA"/>
</dbReference>
<dbReference type="Proteomes" id="UP001642409">
    <property type="component" value="Unassembled WGS sequence"/>
</dbReference>
<reference evidence="3 4" key="2">
    <citation type="submission" date="2024-07" db="EMBL/GenBank/DDBJ databases">
        <authorList>
            <person name="Akdeniz Z."/>
        </authorList>
    </citation>
    <scope>NUCLEOTIDE SEQUENCE [LARGE SCALE GENOMIC DNA]</scope>
</reference>
<name>A0AA86N9A7_9EUKA</name>
<dbReference type="AlphaFoldDB" id="A0AA86N9A7"/>
<dbReference type="EMBL" id="CAXDID020000100">
    <property type="protein sequence ID" value="CAL6025990.1"/>
    <property type="molecule type" value="Genomic_DNA"/>
</dbReference>
<reference evidence="2" key="1">
    <citation type="submission" date="2023-06" db="EMBL/GenBank/DDBJ databases">
        <authorList>
            <person name="Kurt Z."/>
        </authorList>
    </citation>
    <scope>NUCLEOTIDE SEQUENCE</scope>
</reference>
<evidence type="ECO:0000313" key="2">
    <source>
        <dbReference type="EMBL" id="CAI9915096.1"/>
    </source>
</evidence>
<dbReference type="GO" id="GO:0000398">
    <property type="term" value="P:mRNA splicing, via spliceosome"/>
    <property type="evidence" value="ECO:0007669"/>
    <property type="project" value="InterPro"/>
</dbReference>
<evidence type="ECO:0000313" key="4">
    <source>
        <dbReference type="Proteomes" id="UP001642409"/>
    </source>
</evidence>